<feature type="region of interest" description="Disordered" evidence="1">
    <location>
        <begin position="41"/>
        <end position="187"/>
    </location>
</feature>
<protein>
    <recommendedName>
        <fullName evidence="2">BAH domain-containing protein</fullName>
    </recommendedName>
</protein>
<dbReference type="AlphaFoldDB" id="A0A7R9MBC4"/>
<name>A0A7R9MBC4_9ACAR</name>
<feature type="compositionally biased region" description="Basic and acidic residues" evidence="1">
    <location>
        <begin position="61"/>
        <end position="72"/>
    </location>
</feature>
<dbReference type="PROSITE" id="PS51038">
    <property type="entry name" value="BAH"/>
    <property type="match status" value="1"/>
</dbReference>
<feature type="compositionally biased region" description="Polar residues" evidence="1">
    <location>
        <begin position="172"/>
        <end position="187"/>
    </location>
</feature>
<dbReference type="InterPro" id="IPR048924">
    <property type="entry name" value="BAHCC1-like_Tudor"/>
</dbReference>
<reference evidence="3" key="1">
    <citation type="submission" date="2020-11" db="EMBL/GenBank/DDBJ databases">
        <authorList>
            <person name="Tran Van P."/>
        </authorList>
    </citation>
    <scope>NUCLEOTIDE SEQUENCE</scope>
</reference>
<evidence type="ECO:0000259" key="2">
    <source>
        <dbReference type="PROSITE" id="PS51038"/>
    </source>
</evidence>
<dbReference type="EMBL" id="OC925159">
    <property type="protein sequence ID" value="CAD7655965.1"/>
    <property type="molecule type" value="Genomic_DNA"/>
</dbReference>
<accession>A0A7R9MBC4</accession>
<dbReference type="PANTHER" id="PTHR12505:SF24">
    <property type="entry name" value="PROTEIN WINGED EYE"/>
    <property type="match status" value="1"/>
</dbReference>
<dbReference type="Proteomes" id="UP000728032">
    <property type="component" value="Unassembled WGS sequence"/>
</dbReference>
<dbReference type="SMART" id="SM00439">
    <property type="entry name" value="BAH"/>
    <property type="match status" value="1"/>
</dbReference>
<sequence>FVEFDDGDNGRIAVDDIRLLPQEYPQMKINADPLKNLERKRRMSSCGKDSRHSKGSFDNFGDEKKSSAEDIVSHTILSKSSSNEELNKNDLNSKNKINRNTHESNGNNLSQKLEIKKKKKKHNKEDRHHRHHHNHKHHHCRHHKKCKKHKKSREGNSIGSSGVRSIAKRSTDSNVNDNCEQNGTKSTKLMTWKTSTKDMKSVQKRDSDAQRVLDTNNVDKNEDNNRTEKTHMRTIVKKTAKQRALDRLRTNLSEKMCTIMSPIRRNLTTKTNTTTTTTAPVPKKRERIPSAEKSKIAAFLPVRQLWHWSGKWIRRTGAKGSRTRKIFYKEIERGRERIRVDDCAVFLSTGRPHLPYIGRIDSMWQTGSGTMIVKVRWFYHPEETKGQPTPLQDKRGALFESSHFDVNDVQTISHKCLVISWTEYQERRTHNPLLSSADDPPNVYYMAGKYDALAGRVEMDPCVPVKDKSKDDKTEKIENE</sequence>
<dbReference type="InterPro" id="IPR052429">
    <property type="entry name" value="BAH_domain_protein"/>
</dbReference>
<dbReference type="EMBL" id="CAJPVJ010010334">
    <property type="protein sequence ID" value="CAG2173152.1"/>
    <property type="molecule type" value="Genomic_DNA"/>
</dbReference>
<evidence type="ECO:0000313" key="4">
    <source>
        <dbReference type="Proteomes" id="UP000728032"/>
    </source>
</evidence>
<dbReference type="InterPro" id="IPR001025">
    <property type="entry name" value="BAH_dom"/>
</dbReference>
<evidence type="ECO:0000256" key="1">
    <source>
        <dbReference type="SAM" id="MobiDB-lite"/>
    </source>
</evidence>
<dbReference type="Pfam" id="PF21744">
    <property type="entry name" value="BAHCC1-like_Tudor"/>
    <property type="match status" value="1"/>
</dbReference>
<gene>
    <name evidence="3" type="ORF">ONB1V03_LOCUS12605</name>
</gene>
<dbReference type="GO" id="GO:0003682">
    <property type="term" value="F:chromatin binding"/>
    <property type="evidence" value="ECO:0007669"/>
    <property type="project" value="InterPro"/>
</dbReference>
<dbReference type="PANTHER" id="PTHR12505">
    <property type="entry name" value="PHD FINGER TRANSCRIPTION FACTOR"/>
    <property type="match status" value="1"/>
</dbReference>
<feature type="domain" description="BAH" evidence="2">
    <location>
        <begin position="336"/>
        <end position="461"/>
    </location>
</feature>
<feature type="compositionally biased region" description="Basic residues" evidence="1">
    <location>
        <begin position="115"/>
        <end position="152"/>
    </location>
</feature>
<dbReference type="OrthoDB" id="6426227at2759"/>
<organism evidence="3">
    <name type="scientific">Oppiella nova</name>
    <dbReference type="NCBI Taxonomy" id="334625"/>
    <lineage>
        <taxon>Eukaryota</taxon>
        <taxon>Metazoa</taxon>
        <taxon>Ecdysozoa</taxon>
        <taxon>Arthropoda</taxon>
        <taxon>Chelicerata</taxon>
        <taxon>Arachnida</taxon>
        <taxon>Acari</taxon>
        <taxon>Acariformes</taxon>
        <taxon>Sarcoptiformes</taxon>
        <taxon>Oribatida</taxon>
        <taxon>Brachypylina</taxon>
        <taxon>Oppioidea</taxon>
        <taxon>Oppiidae</taxon>
        <taxon>Oppiella</taxon>
    </lineage>
</organism>
<evidence type="ECO:0000313" key="3">
    <source>
        <dbReference type="EMBL" id="CAD7655965.1"/>
    </source>
</evidence>
<dbReference type="Gene3D" id="2.30.30.490">
    <property type="match status" value="1"/>
</dbReference>
<keyword evidence="4" id="KW-1185">Reference proteome</keyword>
<dbReference type="Pfam" id="PF01426">
    <property type="entry name" value="BAH"/>
    <property type="match status" value="1"/>
</dbReference>
<dbReference type="InterPro" id="IPR043151">
    <property type="entry name" value="BAH_sf"/>
</dbReference>
<proteinExistence type="predicted"/>
<feature type="non-terminal residue" evidence="3">
    <location>
        <position position="480"/>
    </location>
</feature>